<dbReference type="Pfam" id="PF16573">
    <property type="entry name" value="CLP1_N"/>
    <property type="match status" value="1"/>
</dbReference>
<dbReference type="InterPro" id="IPR032319">
    <property type="entry name" value="CLP1_P"/>
</dbReference>
<gene>
    <name evidence="4" type="ORF">CmeUKMEL1_15510</name>
</gene>
<dbReference type="VEuPathDB" id="CryptoDB:CmeUKMEL1_15510"/>
<dbReference type="PANTHER" id="PTHR12755:SF6">
    <property type="entry name" value="POLYRIBONUCLEOTIDE 5'-HYDROXYL-KINASE CLP1"/>
    <property type="match status" value="1"/>
</dbReference>
<dbReference type="AlphaFoldDB" id="A0A2P4Z4X1"/>
<keyword evidence="1" id="KW-0547">Nucleotide-binding</keyword>
<evidence type="ECO:0000256" key="1">
    <source>
        <dbReference type="ARBA" id="ARBA00022741"/>
    </source>
</evidence>
<evidence type="ECO:0000256" key="2">
    <source>
        <dbReference type="ARBA" id="ARBA00022840"/>
    </source>
</evidence>
<dbReference type="InterPro" id="IPR038239">
    <property type="entry name" value="Clp1_N_sf"/>
</dbReference>
<evidence type="ECO:0000313" key="5">
    <source>
        <dbReference type="Proteomes" id="UP000236928"/>
    </source>
</evidence>
<dbReference type="Pfam" id="PF16575">
    <property type="entry name" value="CLP1_P"/>
    <property type="match status" value="1"/>
</dbReference>
<dbReference type="InterPro" id="IPR032324">
    <property type="entry name" value="Clp1_N"/>
</dbReference>
<dbReference type="Proteomes" id="UP000236928">
    <property type="component" value="Unassembled WGS sequence"/>
</dbReference>
<feature type="domain" description="AAA+ ATPase" evidence="3">
    <location>
        <begin position="198"/>
        <end position="431"/>
    </location>
</feature>
<dbReference type="InterPro" id="IPR027417">
    <property type="entry name" value="P-loop_NTPase"/>
</dbReference>
<dbReference type="SUPFAM" id="SSF52540">
    <property type="entry name" value="P-loop containing nucleoside triphosphate hydrolases"/>
    <property type="match status" value="1"/>
</dbReference>
<accession>A0A2P4Z4X1</accession>
<keyword evidence="2" id="KW-0067">ATP-binding</keyword>
<name>A0A2P4Z4X1_9CRYT</name>
<keyword evidence="5" id="KW-1185">Reference proteome</keyword>
<evidence type="ECO:0000259" key="3">
    <source>
        <dbReference type="SMART" id="SM00382"/>
    </source>
</evidence>
<reference evidence="4 5" key="1">
    <citation type="submission" date="2014-04" db="EMBL/GenBank/DDBJ databases">
        <title>Comparative Genomics of Cryptosporidium Species.</title>
        <authorList>
            <person name="Silva J.C."/>
            <person name="Su Q."/>
            <person name="Chalmers R."/>
            <person name="Chibucos M.C."/>
            <person name="Elwin K."/>
            <person name="Godinez A."/>
            <person name="Guo F."/>
            <person name="Huynh K."/>
            <person name="Orvis J."/>
            <person name="Ott S."/>
            <person name="Sadzewicz L."/>
            <person name="Sengamalay N."/>
            <person name="Shetty A."/>
            <person name="Sun M."/>
            <person name="Tallon L."/>
            <person name="Xiao L."/>
            <person name="Zhang H."/>
            <person name="Fraser C.M."/>
            <person name="Zhu G."/>
            <person name="Kissinger J."/>
            <person name="Widmer G."/>
        </authorList>
    </citation>
    <scope>NUCLEOTIDE SEQUENCE [LARGE SCALE GENOMIC DNA]</scope>
    <source>
        <strain evidence="4 5">UKMEL1</strain>
    </source>
</reference>
<dbReference type="GO" id="GO:0005524">
    <property type="term" value="F:ATP binding"/>
    <property type="evidence" value="ECO:0007669"/>
    <property type="project" value="UniProtKB-KW"/>
</dbReference>
<dbReference type="OrthoDB" id="258143at2759"/>
<dbReference type="PANTHER" id="PTHR12755">
    <property type="entry name" value="CLEAVAGE/POLYADENYLATION FACTOR IA SUBUNIT CLP1P"/>
    <property type="match status" value="1"/>
</dbReference>
<dbReference type="InterPro" id="IPR003593">
    <property type="entry name" value="AAA+_ATPase"/>
</dbReference>
<sequence length="601" mass="64592">MEIPSGIGFNTGVGAGSGAIPGLGVGIGLGQGVGTGIGTGVGMGVGTGTGTGGSGSGQGGGIGGDVGPGVGMTKSQVRAYKIEAGSELRIIAHPTQPCTIRLFSSSSSGAGAVAGSGGAQTNAMTTAEIFGAELPPDVDMKIAPLSRVAIYTWHGCILQIRGMVQQEYESVNKSMKEYMEVIQVLDNRRNFSKLHGTLGPRVMVTGSSNSGKSTLCQILCNYAARRGYTPLFIDLDPRGSTDKENMQFPAGTIGAIKVNEFFLHSKELKNPLSFFFGHLNVTDDLQLYLYLCKLLSGAISLRSQNIQDTNSQASGFILNAPFQPSNDLLKELISIFNIDVVVVMDDPSTQHYLSDQYDYKEPQSYEILEKQHLEESGNANNSNPDQEIDINKLNIEKQFEKLPKISVVGVSKSDGVISITSQRLAEIRRECLKSYFFGTPEFPLKPHTINLKVIPMGDDGKSLINTSTLVSSTWCHLVELQIASLPASALPADQDVSIIGNQAQVLPYNKPLKNLVNTIAGISHAKNSTCAPISSMAGIVHIRAVHEDNNTGMEDMQQNRSHINMTFPTIEVWCPGLNEHGEFPSHYIFVGNTQKLKFHLE</sequence>
<dbReference type="SMART" id="SM00382">
    <property type="entry name" value="AAA"/>
    <property type="match status" value="1"/>
</dbReference>
<dbReference type="GO" id="GO:0051731">
    <property type="term" value="F:polynucleotide 5'-hydroxyl-kinase activity"/>
    <property type="evidence" value="ECO:0007669"/>
    <property type="project" value="InterPro"/>
</dbReference>
<dbReference type="GO" id="GO:0005634">
    <property type="term" value="C:nucleus"/>
    <property type="evidence" value="ECO:0007669"/>
    <property type="project" value="TreeGrafter"/>
</dbReference>
<dbReference type="GO" id="GO:0006388">
    <property type="term" value="P:tRNA splicing, via endonucleolytic cleavage and ligation"/>
    <property type="evidence" value="ECO:0007669"/>
    <property type="project" value="TreeGrafter"/>
</dbReference>
<dbReference type="Gene3D" id="3.40.50.300">
    <property type="entry name" value="P-loop containing nucleotide triphosphate hydrolases"/>
    <property type="match status" value="1"/>
</dbReference>
<evidence type="ECO:0000313" key="4">
    <source>
        <dbReference type="EMBL" id="POM85061.1"/>
    </source>
</evidence>
<dbReference type="InterPro" id="IPR045116">
    <property type="entry name" value="Clp1/Grc3"/>
</dbReference>
<proteinExistence type="predicted"/>
<comment type="caution">
    <text evidence="4">The sequence shown here is derived from an EMBL/GenBank/DDBJ whole genome shotgun (WGS) entry which is preliminary data.</text>
</comment>
<organism evidence="4 5">
    <name type="scientific">Cryptosporidium meleagridis</name>
    <dbReference type="NCBI Taxonomy" id="93969"/>
    <lineage>
        <taxon>Eukaryota</taxon>
        <taxon>Sar</taxon>
        <taxon>Alveolata</taxon>
        <taxon>Apicomplexa</taxon>
        <taxon>Conoidasida</taxon>
        <taxon>Coccidia</taxon>
        <taxon>Eucoccidiorida</taxon>
        <taxon>Eimeriorina</taxon>
        <taxon>Cryptosporidiidae</taxon>
        <taxon>Cryptosporidium</taxon>
    </lineage>
</organism>
<dbReference type="EMBL" id="JIBK01000049">
    <property type="protein sequence ID" value="POM85061.1"/>
    <property type="molecule type" value="Genomic_DNA"/>
</dbReference>
<protein>
    <submittedName>
        <fullName evidence="4">Molybdopterin guanine dinucleotide synthesis protein B family protein</fullName>
    </submittedName>
</protein>
<dbReference type="Gene3D" id="2.60.120.1030">
    <property type="entry name" value="Clp1, DNA binding domain"/>
    <property type="match status" value="1"/>
</dbReference>